<feature type="transmembrane region" description="Helical" evidence="8">
    <location>
        <begin position="241"/>
        <end position="259"/>
    </location>
</feature>
<comment type="subcellular location">
    <subcellularLocation>
        <location evidence="1">Cell membrane</location>
        <topology evidence="1">Multi-pass membrane protein</topology>
    </subcellularLocation>
</comment>
<protein>
    <submittedName>
        <fullName evidence="10">DHA2 family efflux MFS transporter permease subunit</fullName>
    </submittedName>
</protein>
<keyword evidence="6 8" id="KW-1133">Transmembrane helix</keyword>
<keyword evidence="7 8" id="KW-0472">Membrane</keyword>
<dbReference type="InterPro" id="IPR020846">
    <property type="entry name" value="MFS_dom"/>
</dbReference>
<proteinExistence type="inferred from homology"/>
<reference evidence="11" key="1">
    <citation type="journal article" date="2019" name="Int. J. Syst. Evol. Microbiol.">
        <title>The Global Catalogue of Microorganisms (GCM) 10K type strain sequencing project: providing services to taxonomists for standard genome sequencing and annotation.</title>
        <authorList>
            <consortium name="The Broad Institute Genomics Platform"/>
            <consortium name="The Broad Institute Genome Sequencing Center for Infectious Disease"/>
            <person name="Wu L."/>
            <person name="Ma J."/>
        </authorList>
    </citation>
    <scope>NUCLEOTIDE SEQUENCE [LARGE SCALE GENOMIC DNA]</scope>
    <source>
        <strain evidence="11">CCUG 61697</strain>
    </source>
</reference>
<feature type="transmembrane region" description="Helical" evidence="8">
    <location>
        <begin position="345"/>
        <end position="366"/>
    </location>
</feature>
<feature type="transmembrane region" description="Helical" evidence="8">
    <location>
        <begin position="488"/>
        <end position="506"/>
    </location>
</feature>
<dbReference type="PANTHER" id="PTHR42718:SF9">
    <property type="entry name" value="MAJOR FACILITATOR SUPERFAMILY MULTIDRUG TRANSPORTER MFSC"/>
    <property type="match status" value="1"/>
</dbReference>
<evidence type="ECO:0000313" key="11">
    <source>
        <dbReference type="Proteomes" id="UP001597102"/>
    </source>
</evidence>
<dbReference type="EMBL" id="JBHTJO010000001">
    <property type="protein sequence ID" value="MFD0986526.1"/>
    <property type="molecule type" value="Genomic_DNA"/>
</dbReference>
<evidence type="ECO:0000313" key="10">
    <source>
        <dbReference type="EMBL" id="MFD0986526.1"/>
    </source>
</evidence>
<feature type="transmembrane region" description="Helical" evidence="8">
    <location>
        <begin position="24"/>
        <end position="47"/>
    </location>
</feature>
<keyword evidence="5 8" id="KW-0812">Transmembrane</keyword>
<feature type="transmembrane region" description="Helical" evidence="8">
    <location>
        <begin position="212"/>
        <end position="229"/>
    </location>
</feature>
<feature type="transmembrane region" description="Helical" evidence="8">
    <location>
        <begin position="279"/>
        <end position="303"/>
    </location>
</feature>
<name>A0ABW3J9V5_9HYPH</name>
<dbReference type="CDD" id="cd17503">
    <property type="entry name" value="MFS_LmrB_MDR_like"/>
    <property type="match status" value="1"/>
</dbReference>
<keyword evidence="11" id="KW-1185">Reference proteome</keyword>
<dbReference type="Gene3D" id="1.20.1720.10">
    <property type="entry name" value="Multidrug resistance protein D"/>
    <property type="match status" value="1"/>
</dbReference>
<dbReference type="Proteomes" id="UP001597102">
    <property type="component" value="Unassembled WGS sequence"/>
</dbReference>
<evidence type="ECO:0000256" key="3">
    <source>
        <dbReference type="ARBA" id="ARBA00022448"/>
    </source>
</evidence>
<feature type="transmembrane region" description="Helical" evidence="8">
    <location>
        <begin position="180"/>
        <end position="200"/>
    </location>
</feature>
<dbReference type="InterPro" id="IPR011701">
    <property type="entry name" value="MFS"/>
</dbReference>
<comment type="similarity">
    <text evidence="2">Belongs to the major facilitator superfamily. EmrB family.</text>
</comment>
<dbReference type="SUPFAM" id="SSF103473">
    <property type="entry name" value="MFS general substrate transporter"/>
    <property type="match status" value="1"/>
</dbReference>
<organism evidence="10 11">
    <name type="scientific">Methyloligella solikamskensis</name>
    <dbReference type="NCBI Taxonomy" id="1177756"/>
    <lineage>
        <taxon>Bacteria</taxon>
        <taxon>Pseudomonadati</taxon>
        <taxon>Pseudomonadota</taxon>
        <taxon>Alphaproteobacteria</taxon>
        <taxon>Hyphomicrobiales</taxon>
        <taxon>Hyphomicrobiaceae</taxon>
        <taxon>Methyloligella</taxon>
    </lineage>
</organism>
<evidence type="ECO:0000256" key="2">
    <source>
        <dbReference type="ARBA" id="ARBA00008537"/>
    </source>
</evidence>
<feature type="transmembrane region" description="Helical" evidence="8">
    <location>
        <begin position="117"/>
        <end position="138"/>
    </location>
</feature>
<feature type="transmembrane region" description="Helical" evidence="8">
    <location>
        <begin position="315"/>
        <end position="338"/>
    </location>
</feature>
<evidence type="ECO:0000256" key="6">
    <source>
        <dbReference type="ARBA" id="ARBA00022989"/>
    </source>
</evidence>
<evidence type="ECO:0000256" key="8">
    <source>
        <dbReference type="SAM" id="Phobius"/>
    </source>
</evidence>
<feature type="transmembrane region" description="Helical" evidence="8">
    <location>
        <begin position="372"/>
        <end position="397"/>
    </location>
</feature>
<feature type="transmembrane region" description="Helical" evidence="8">
    <location>
        <begin position="150"/>
        <end position="168"/>
    </location>
</feature>
<sequence>MTEATAEVPVPIVPQPEVHPKPSLALVVAVVLAAVLEVLDITIVSVATPHMLGAFGATQDQITWVLTSYLVASAVVMPLTGYLSKRFGRRRLLTTSIVGFIITSAMCGTAWNLESMVVFRLLQGIFGAPLVPLSQAILLDAFPKEKHGQALAIFGLGIMVAPILGPTFGGWLTETFVWRAVFYINVPLGLFALLLAMGQLPKSRTQDLSTDWTGLILLVLCVGSLQFVLDQGQSKGWFDSKLILVLTGVTVFSGIAFFMRGWNYAKNIVDLSLIKNRNFTAGLIAIMAYGVTLFGSIAILPLLTQRLMGYPPMSAGMLFMPRAIASAIALAITGRILLYYIDARILVASGIIVSAIGTMMLAGLTLQADAWAIAWPGVIAGIGMGMFFVPLTTVAFSDIPRDKLDEASGFFALTRGIGSSIGIAVVSWLLARQGQVHWSQLTVHVNPFNPEITSYLDRAGLDPDVPSSMAPIVVEIAKQAQLLAFIDLFWFIGVVTFAILPVVFIMKRTKTDGALVMAAG</sequence>
<dbReference type="InterPro" id="IPR036259">
    <property type="entry name" value="MFS_trans_sf"/>
</dbReference>
<keyword evidence="3" id="KW-0813">Transport</keyword>
<keyword evidence="4" id="KW-1003">Cell membrane</keyword>
<dbReference type="Gene3D" id="1.20.1250.20">
    <property type="entry name" value="MFS general substrate transporter like domains"/>
    <property type="match status" value="1"/>
</dbReference>
<dbReference type="RefSeq" id="WP_379086824.1">
    <property type="nucleotide sequence ID" value="NZ_JBHTJO010000001.1"/>
</dbReference>
<dbReference type="PANTHER" id="PTHR42718">
    <property type="entry name" value="MAJOR FACILITATOR SUPERFAMILY MULTIDRUG TRANSPORTER MFSC"/>
    <property type="match status" value="1"/>
</dbReference>
<dbReference type="Pfam" id="PF07690">
    <property type="entry name" value="MFS_1"/>
    <property type="match status" value="1"/>
</dbReference>
<evidence type="ECO:0000256" key="4">
    <source>
        <dbReference type="ARBA" id="ARBA00022475"/>
    </source>
</evidence>
<gene>
    <name evidence="10" type="ORF">ACFQ2F_05390</name>
</gene>
<evidence type="ECO:0000256" key="5">
    <source>
        <dbReference type="ARBA" id="ARBA00022692"/>
    </source>
</evidence>
<accession>A0ABW3J9V5</accession>
<feature type="domain" description="Major facilitator superfamily (MFS) profile" evidence="9">
    <location>
        <begin position="26"/>
        <end position="510"/>
    </location>
</feature>
<dbReference type="PROSITE" id="PS50850">
    <property type="entry name" value="MFS"/>
    <property type="match status" value="1"/>
</dbReference>
<feature type="transmembrane region" description="Helical" evidence="8">
    <location>
        <begin position="92"/>
        <end position="111"/>
    </location>
</feature>
<comment type="caution">
    <text evidence="10">The sequence shown here is derived from an EMBL/GenBank/DDBJ whole genome shotgun (WGS) entry which is preliminary data.</text>
</comment>
<evidence type="ECO:0000259" key="9">
    <source>
        <dbReference type="PROSITE" id="PS50850"/>
    </source>
</evidence>
<dbReference type="InterPro" id="IPR004638">
    <property type="entry name" value="EmrB-like"/>
</dbReference>
<feature type="transmembrane region" description="Helical" evidence="8">
    <location>
        <begin position="409"/>
        <end position="431"/>
    </location>
</feature>
<feature type="transmembrane region" description="Helical" evidence="8">
    <location>
        <begin position="62"/>
        <end position="80"/>
    </location>
</feature>
<evidence type="ECO:0000256" key="7">
    <source>
        <dbReference type="ARBA" id="ARBA00023136"/>
    </source>
</evidence>
<dbReference type="NCBIfam" id="TIGR00711">
    <property type="entry name" value="efflux_EmrB"/>
    <property type="match status" value="1"/>
</dbReference>
<evidence type="ECO:0000256" key="1">
    <source>
        <dbReference type="ARBA" id="ARBA00004651"/>
    </source>
</evidence>